<dbReference type="PROSITE" id="PS51257">
    <property type="entry name" value="PROKAR_LIPOPROTEIN"/>
    <property type="match status" value="1"/>
</dbReference>
<dbReference type="RefSeq" id="WP_100424488.1">
    <property type="nucleotide sequence ID" value="NZ_PGEX01000001.1"/>
</dbReference>
<organism evidence="1 2">
    <name type="scientific">Hallerella succinigenes</name>
    <dbReference type="NCBI Taxonomy" id="1896222"/>
    <lineage>
        <taxon>Bacteria</taxon>
        <taxon>Pseudomonadati</taxon>
        <taxon>Fibrobacterota</taxon>
        <taxon>Fibrobacteria</taxon>
        <taxon>Fibrobacterales</taxon>
        <taxon>Fibrobacteraceae</taxon>
        <taxon>Hallerella</taxon>
    </lineage>
</organism>
<dbReference type="EMBL" id="PGEX01000001">
    <property type="protein sequence ID" value="PJJ40397.1"/>
    <property type="molecule type" value="Genomic_DNA"/>
</dbReference>
<reference evidence="1 2" key="1">
    <citation type="submission" date="2017-11" db="EMBL/GenBank/DDBJ databases">
        <title>Animal gut microbial communities from fecal samples from Wisconsin, USA.</title>
        <authorList>
            <person name="Neumann A."/>
        </authorList>
    </citation>
    <scope>NUCLEOTIDE SEQUENCE [LARGE SCALE GENOMIC DNA]</scope>
    <source>
        <strain evidence="1 2">UWS3</strain>
    </source>
</reference>
<keyword evidence="2" id="KW-1185">Reference proteome</keyword>
<dbReference type="OrthoDB" id="9772069at2"/>
<accession>A0A2M9A442</accession>
<sequence>MRTFEILGLLLCALFWGACEGNSTLLNLNLYKFLYREKPPVHVQLYDSNSVLQHVPHAWHLHRYAISNMAEVDYAPTPGDTLHIRILEFSSDMAALAFYLNSGLVQETLPVVEGDSREIAMRAGKRLFVFRYGLLRNHERAELEHYVQAFPDYRTGLPQEFLSLPLQDRIPGETSIQMRNFLGIPSEFPMLAQGYQGNDLRWNAARSWGYVSQEAWQKWIANIQRSDRRVEFSADTVRFDAGAGERGVALRLTGGRVVCVWGHLGVKSLRERFEKVAQDVYDSPE</sequence>
<protein>
    <recommendedName>
        <fullName evidence="3">Lipoprotein</fullName>
    </recommendedName>
</protein>
<evidence type="ECO:0008006" key="3">
    <source>
        <dbReference type="Google" id="ProtNLM"/>
    </source>
</evidence>
<evidence type="ECO:0000313" key="1">
    <source>
        <dbReference type="EMBL" id="PJJ40397.1"/>
    </source>
</evidence>
<name>A0A2M9A442_9BACT</name>
<comment type="caution">
    <text evidence="1">The sequence shown here is derived from an EMBL/GenBank/DDBJ whole genome shotgun (WGS) entry which is preliminary data.</text>
</comment>
<dbReference type="Proteomes" id="UP000231134">
    <property type="component" value="Unassembled WGS sequence"/>
</dbReference>
<proteinExistence type="predicted"/>
<gene>
    <name evidence="1" type="ORF">BGX16_0317</name>
</gene>
<dbReference type="AlphaFoldDB" id="A0A2M9A442"/>
<evidence type="ECO:0000313" key="2">
    <source>
        <dbReference type="Proteomes" id="UP000231134"/>
    </source>
</evidence>